<evidence type="ECO:0000313" key="3">
    <source>
        <dbReference type="Proteomes" id="UP000225277"/>
    </source>
</evidence>
<gene>
    <name evidence="2" type="ORF">RCC_06204</name>
</gene>
<feature type="compositionally biased region" description="Basic and acidic residues" evidence="1">
    <location>
        <begin position="60"/>
        <end position="89"/>
    </location>
</feature>
<dbReference type="GeneID" id="35601345"/>
<protein>
    <submittedName>
        <fullName evidence="2">Uncharacterized protein</fullName>
    </submittedName>
</protein>
<evidence type="ECO:0000313" key="2">
    <source>
        <dbReference type="EMBL" id="CZT20345.1"/>
    </source>
</evidence>
<organism evidence="2 3">
    <name type="scientific">Ramularia collo-cygni</name>
    <dbReference type="NCBI Taxonomy" id="112498"/>
    <lineage>
        <taxon>Eukaryota</taxon>
        <taxon>Fungi</taxon>
        <taxon>Dikarya</taxon>
        <taxon>Ascomycota</taxon>
        <taxon>Pezizomycotina</taxon>
        <taxon>Dothideomycetes</taxon>
        <taxon>Dothideomycetidae</taxon>
        <taxon>Mycosphaerellales</taxon>
        <taxon>Mycosphaerellaceae</taxon>
        <taxon>Ramularia</taxon>
    </lineage>
</organism>
<dbReference type="EMBL" id="FJUY01000009">
    <property type="protein sequence ID" value="CZT20345.1"/>
    <property type="molecule type" value="Genomic_DNA"/>
</dbReference>
<reference evidence="2 3" key="1">
    <citation type="submission" date="2016-03" db="EMBL/GenBank/DDBJ databases">
        <authorList>
            <person name="Ploux O."/>
        </authorList>
    </citation>
    <scope>NUCLEOTIDE SEQUENCE [LARGE SCALE GENOMIC DNA]</scope>
    <source>
        <strain evidence="2 3">URUG2</strain>
    </source>
</reference>
<feature type="region of interest" description="Disordered" evidence="1">
    <location>
        <begin position="52"/>
        <end position="103"/>
    </location>
</feature>
<name>A0A2D3V0U8_9PEZI</name>
<dbReference type="AlphaFoldDB" id="A0A2D3V0U8"/>
<proteinExistence type="predicted"/>
<accession>A0A2D3V0U8</accession>
<dbReference type="Proteomes" id="UP000225277">
    <property type="component" value="Unassembled WGS sequence"/>
</dbReference>
<keyword evidence="3" id="KW-1185">Reference proteome</keyword>
<dbReference type="RefSeq" id="XP_023627234.1">
    <property type="nucleotide sequence ID" value="XM_023771466.1"/>
</dbReference>
<sequence>MSGMPARKGTILSIYGSMPPEIDDMKSGHRHFSVPNSRPEAALMAASSLEMPETNQMTRSGKDLVLEEQRKPTVDRRPTRQAEFAKEVAEAGGVDDRSEDELA</sequence>
<evidence type="ECO:0000256" key="1">
    <source>
        <dbReference type="SAM" id="MobiDB-lite"/>
    </source>
</evidence>